<dbReference type="InterPro" id="IPR004158">
    <property type="entry name" value="DUF247_pln"/>
</dbReference>
<name>A0A8T0P541_PANVG</name>
<sequence>MAASELKLMEEIKRTAVDYFFQGVDKSQEATYGEIKSMAGHARCCYNDTHALRHITNDEFAEIMLVDGCFLVQFIDTLLGRSGDASFRRLIHPHTIGVLRDMMLLENQIPWAVMEVLMPLKSLKVDDVIRLLVDNCLHGTTSNTETEDLVISIDKDYKPSHLLCLIRFFEAAGNICTGVSSNRSSAARLSGKAVPIYTSAAELAELGIDLEASRRRQFSAMAMEKGPSLFAKLFLAPLNLDATIYCWLVNMAAFEMWTETAWEDCSVNSYLSVLSLLMHREEDVRELRVKRIVHGTSSDRQALEFFKDLAPGVSEGNAYWRLIGSLEEYRQKRWLWIAIYRFVYKNSKTIATVLSTVGVLVGIFKALLSLKQQPAAY</sequence>
<gene>
    <name evidence="1" type="ORF">PVAP13_8NG060200</name>
</gene>
<organism evidence="1 2">
    <name type="scientific">Panicum virgatum</name>
    <name type="common">Blackwell switchgrass</name>
    <dbReference type="NCBI Taxonomy" id="38727"/>
    <lineage>
        <taxon>Eukaryota</taxon>
        <taxon>Viridiplantae</taxon>
        <taxon>Streptophyta</taxon>
        <taxon>Embryophyta</taxon>
        <taxon>Tracheophyta</taxon>
        <taxon>Spermatophyta</taxon>
        <taxon>Magnoliopsida</taxon>
        <taxon>Liliopsida</taxon>
        <taxon>Poales</taxon>
        <taxon>Poaceae</taxon>
        <taxon>PACMAD clade</taxon>
        <taxon>Panicoideae</taxon>
        <taxon>Panicodae</taxon>
        <taxon>Paniceae</taxon>
        <taxon>Panicinae</taxon>
        <taxon>Panicum</taxon>
        <taxon>Panicum sect. Hiantes</taxon>
    </lineage>
</organism>
<keyword evidence="2" id="KW-1185">Reference proteome</keyword>
<accession>A0A8T0P541</accession>
<reference evidence="1" key="1">
    <citation type="submission" date="2020-05" db="EMBL/GenBank/DDBJ databases">
        <title>WGS assembly of Panicum virgatum.</title>
        <authorList>
            <person name="Lovell J.T."/>
            <person name="Jenkins J."/>
            <person name="Shu S."/>
            <person name="Juenger T.E."/>
            <person name="Schmutz J."/>
        </authorList>
    </citation>
    <scope>NUCLEOTIDE SEQUENCE</scope>
    <source>
        <strain evidence="1">AP13</strain>
    </source>
</reference>
<comment type="caution">
    <text evidence="1">The sequence shown here is derived from an EMBL/GenBank/DDBJ whole genome shotgun (WGS) entry which is preliminary data.</text>
</comment>
<protein>
    <submittedName>
        <fullName evidence="1">Uncharacterized protein</fullName>
    </submittedName>
</protein>
<dbReference type="PANTHER" id="PTHR31549">
    <property type="entry name" value="PROTEIN, PUTATIVE (DUF247)-RELATED-RELATED"/>
    <property type="match status" value="1"/>
</dbReference>
<dbReference type="Pfam" id="PF03140">
    <property type="entry name" value="DUF247"/>
    <property type="match status" value="1"/>
</dbReference>
<dbReference type="AlphaFoldDB" id="A0A8T0P541"/>
<dbReference type="EMBL" id="CM029052">
    <property type="protein sequence ID" value="KAG2556108.1"/>
    <property type="molecule type" value="Genomic_DNA"/>
</dbReference>
<evidence type="ECO:0000313" key="2">
    <source>
        <dbReference type="Proteomes" id="UP000823388"/>
    </source>
</evidence>
<dbReference type="Proteomes" id="UP000823388">
    <property type="component" value="Chromosome 8N"/>
</dbReference>
<evidence type="ECO:0000313" key="1">
    <source>
        <dbReference type="EMBL" id="KAG2556108.1"/>
    </source>
</evidence>
<dbReference type="PANTHER" id="PTHR31549:SF256">
    <property type="entry name" value="EXPRESSED PROTEIN"/>
    <property type="match status" value="1"/>
</dbReference>
<dbReference type="OrthoDB" id="686589at2759"/>
<proteinExistence type="predicted"/>